<name>A0ABY8LCC2_9RHOB</name>
<keyword evidence="3" id="KW-1185">Reference proteome</keyword>
<protein>
    <submittedName>
        <fullName evidence="2">Uncharacterized protein</fullName>
    </submittedName>
</protein>
<reference evidence="2 3" key="1">
    <citation type="submission" date="2023-04" db="EMBL/GenBank/DDBJ databases">
        <title>Jannaschia ovalis sp. nov., a marine bacterium isolated from sea tidal flat.</title>
        <authorList>
            <person name="Kwon D.Y."/>
            <person name="Kim J.-J."/>
        </authorList>
    </citation>
    <scope>NUCLEOTIDE SEQUENCE [LARGE SCALE GENOMIC DNA]</scope>
    <source>
        <strain evidence="2 3">GRR-S6-38</strain>
    </source>
</reference>
<feature type="region of interest" description="Disordered" evidence="1">
    <location>
        <begin position="1"/>
        <end position="71"/>
    </location>
</feature>
<evidence type="ECO:0000313" key="2">
    <source>
        <dbReference type="EMBL" id="WGH78781.1"/>
    </source>
</evidence>
<dbReference type="EMBL" id="CP122537">
    <property type="protein sequence ID" value="WGH78781.1"/>
    <property type="molecule type" value="Genomic_DNA"/>
</dbReference>
<evidence type="ECO:0000313" key="3">
    <source>
        <dbReference type="Proteomes" id="UP001243420"/>
    </source>
</evidence>
<proteinExistence type="predicted"/>
<organism evidence="2 3">
    <name type="scientific">Jannaschia ovalis</name>
    <dbReference type="NCBI Taxonomy" id="3038773"/>
    <lineage>
        <taxon>Bacteria</taxon>
        <taxon>Pseudomonadati</taxon>
        <taxon>Pseudomonadota</taxon>
        <taxon>Alphaproteobacteria</taxon>
        <taxon>Rhodobacterales</taxon>
        <taxon>Roseobacteraceae</taxon>
        <taxon>Jannaschia</taxon>
    </lineage>
</organism>
<sequence length="71" mass="7807">MVKDNPDGQQPMPESPHRPGGDKGNPYGESEAARRPEGGKTKYDKPAKGADDFATDELREKRIRGNEAPKE</sequence>
<dbReference type="RefSeq" id="WP_279965532.1">
    <property type="nucleotide sequence ID" value="NZ_CP122537.1"/>
</dbReference>
<dbReference type="Proteomes" id="UP001243420">
    <property type="component" value="Chromosome"/>
</dbReference>
<accession>A0ABY8LCC2</accession>
<feature type="compositionally biased region" description="Basic and acidic residues" evidence="1">
    <location>
        <begin position="31"/>
        <end position="71"/>
    </location>
</feature>
<gene>
    <name evidence="2" type="ORF">P8627_00540</name>
</gene>
<evidence type="ECO:0000256" key="1">
    <source>
        <dbReference type="SAM" id="MobiDB-lite"/>
    </source>
</evidence>